<keyword evidence="2 8" id="KW-0949">S-adenosyl-L-methionine</keyword>
<keyword evidence="1 8" id="KW-0004">4Fe-4S</keyword>
<dbReference type="AlphaFoldDB" id="A0A521BYP3"/>
<dbReference type="PANTHER" id="PTHR42836:SF1">
    <property type="entry name" value="7-CARBOXY-7-DEAZAGUANINE SYNTHASE"/>
    <property type="match status" value="1"/>
</dbReference>
<evidence type="ECO:0000313" key="10">
    <source>
        <dbReference type="EMBL" id="SMO51620.1"/>
    </source>
</evidence>
<dbReference type="HAMAP" id="MF_00917">
    <property type="entry name" value="QueE"/>
    <property type="match status" value="1"/>
</dbReference>
<comment type="cofactor">
    <cofactor evidence="8">
        <name>Mg(2+)</name>
        <dbReference type="ChEBI" id="CHEBI:18420"/>
    </cofactor>
</comment>
<dbReference type="PANTHER" id="PTHR42836">
    <property type="entry name" value="7-CARBOXY-7-DEAZAGUANINE SYNTHASE"/>
    <property type="match status" value="1"/>
</dbReference>
<comment type="similarity">
    <text evidence="8">Belongs to the radical SAM superfamily. 7-carboxy-7-deazaguanine synthase family.</text>
</comment>
<feature type="binding site" evidence="8">
    <location>
        <begin position="117"/>
        <end position="119"/>
    </location>
    <ligand>
        <name>S-adenosyl-L-methionine</name>
        <dbReference type="ChEBI" id="CHEBI:59789"/>
    </ligand>
</feature>
<dbReference type="InterPro" id="IPR024924">
    <property type="entry name" value="7-CO-7-deazaguanine_synth-like"/>
</dbReference>
<dbReference type="Proteomes" id="UP000317315">
    <property type="component" value="Unassembled WGS sequence"/>
</dbReference>
<keyword evidence="7 8" id="KW-0456">Lyase</keyword>
<dbReference type="PIRSF" id="PIRSF000370">
    <property type="entry name" value="QueE"/>
    <property type="match status" value="1"/>
</dbReference>
<dbReference type="GO" id="GO:0016840">
    <property type="term" value="F:carbon-nitrogen lyase activity"/>
    <property type="evidence" value="ECO:0007669"/>
    <property type="project" value="UniProtKB-UniRule"/>
</dbReference>
<evidence type="ECO:0000256" key="1">
    <source>
        <dbReference type="ARBA" id="ARBA00022485"/>
    </source>
</evidence>
<evidence type="ECO:0000313" key="11">
    <source>
        <dbReference type="Proteomes" id="UP000317315"/>
    </source>
</evidence>
<feature type="binding site" evidence="8">
    <location>
        <position position="34"/>
    </location>
    <ligand>
        <name>[4Fe-4S] cluster</name>
        <dbReference type="ChEBI" id="CHEBI:49883"/>
        <note>4Fe-4S-S-AdoMet</note>
    </ligand>
</feature>
<comment type="catalytic activity">
    <reaction evidence="8">
        <text>6-carboxy-5,6,7,8-tetrahydropterin + H(+) = 7-carboxy-7-carbaguanine + NH4(+)</text>
        <dbReference type="Rhea" id="RHEA:27974"/>
        <dbReference type="ChEBI" id="CHEBI:15378"/>
        <dbReference type="ChEBI" id="CHEBI:28938"/>
        <dbReference type="ChEBI" id="CHEBI:61032"/>
        <dbReference type="ChEBI" id="CHEBI:61036"/>
        <dbReference type="EC" id="4.3.99.3"/>
    </reaction>
</comment>
<feature type="domain" description="Radical SAM core" evidence="9">
    <location>
        <begin position="17"/>
        <end position="219"/>
    </location>
</feature>
<evidence type="ECO:0000256" key="7">
    <source>
        <dbReference type="ARBA" id="ARBA00023239"/>
    </source>
</evidence>
<feature type="binding site" evidence="8">
    <location>
        <position position="26"/>
    </location>
    <ligand>
        <name>substrate</name>
    </ligand>
</feature>
<keyword evidence="5 8" id="KW-0408">Iron</keyword>
<evidence type="ECO:0000256" key="6">
    <source>
        <dbReference type="ARBA" id="ARBA00023014"/>
    </source>
</evidence>
<dbReference type="RefSeq" id="WP_142934990.1">
    <property type="nucleotide sequence ID" value="NZ_FXTM01000008.1"/>
</dbReference>
<feature type="binding site" evidence="8">
    <location>
        <begin position="36"/>
        <end position="38"/>
    </location>
    <ligand>
        <name>S-adenosyl-L-methionine</name>
        <dbReference type="ChEBI" id="CHEBI:59789"/>
    </ligand>
</feature>
<evidence type="ECO:0000256" key="8">
    <source>
        <dbReference type="HAMAP-Rule" id="MF_00917"/>
    </source>
</evidence>
<feature type="binding site" evidence="8">
    <location>
        <position position="37"/>
    </location>
    <ligand>
        <name>[4Fe-4S] cluster</name>
        <dbReference type="ChEBI" id="CHEBI:49883"/>
        <note>4Fe-4S-S-AdoMet</note>
    </ligand>
</feature>
<comment type="cofactor">
    <cofactor evidence="8">
        <name>[4Fe-4S] cluster</name>
        <dbReference type="ChEBI" id="CHEBI:49883"/>
    </cofactor>
    <text evidence="8">Binds 1 [4Fe-4S] cluster. The cluster is coordinated with 3 cysteines and an exchangeable S-adenosyl-L-methionine.</text>
</comment>
<proteinExistence type="inferred from homology"/>
<dbReference type="SUPFAM" id="SSF102114">
    <property type="entry name" value="Radical SAM enzymes"/>
    <property type="match status" value="1"/>
</dbReference>
<sequence>MIRVCEIFESIQGEGLTLGAPSIFIRTGKCSVGCKFCDTKYSWDSGRDYTLNEISKIVQESRIPEVVITGGEPLEEEDLPELLKELSSFSQVRRITLETCGHMFRELPKEKLHLVVSPKPPTMGVKFPLSELQMFLKFYTDLELKFTLFSEEDFSVIKDFLNKSKKVPEPIVLQPLNVPTENYSETCKRVISLIFSNRDFINRYRIRIIPQVHKFIGVK</sequence>
<dbReference type="GO" id="GO:0051539">
    <property type="term" value="F:4 iron, 4 sulfur cluster binding"/>
    <property type="evidence" value="ECO:0007669"/>
    <property type="project" value="UniProtKB-UniRule"/>
</dbReference>
<feature type="binding site" evidence="8">
    <location>
        <begin position="11"/>
        <end position="13"/>
    </location>
    <ligand>
        <name>substrate</name>
    </ligand>
</feature>
<evidence type="ECO:0000259" key="9">
    <source>
        <dbReference type="PROSITE" id="PS51918"/>
    </source>
</evidence>
<dbReference type="PROSITE" id="PS51918">
    <property type="entry name" value="RADICAL_SAM"/>
    <property type="match status" value="1"/>
</dbReference>
<dbReference type="Gene3D" id="3.20.20.70">
    <property type="entry name" value="Aldolase class I"/>
    <property type="match status" value="1"/>
</dbReference>
<keyword evidence="3 8" id="KW-0479">Metal-binding</keyword>
<dbReference type="GO" id="GO:0000287">
    <property type="term" value="F:magnesium ion binding"/>
    <property type="evidence" value="ECO:0007669"/>
    <property type="project" value="UniProtKB-UniRule"/>
</dbReference>
<dbReference type="EC" id="4.3.99.3" evidence="8"/>
<comment type="function">
    <text evidence="8">Catalyzes the complex heterocyclic radical-mediated conversion of 6-carboxy-5,6,7,8-tetrahydropterin (CPH4) to 7-carboxy-7-deazaguanine (CDG), a step common to the biosynthetic pathways of all 7-deazapurine-containing compounds.</text>
</comment>
<evidence type="ECO:0000256" key="2">
    <source>
        <dbReference type="ARBA" id="ARBA00022691"/>
    </source>
</evidence>
<dbReference type="GO" id="GO:1904047">
    <property type="term" value="F:S-adenosyl-L-methionine binding"/>
    <property type="evidence" value="ECO:0007669"/>
    <property type="project" value="UniProtKB-UniRule"/>
</dbReference>
<comment type="subunit">
    <text evidence="8">Homodimer.</text>
</comment>
<keyword evidence="8" id="KW-0671">Queuosine biosynthesis</keyword>
<feature type="binding site" evidence="8">
    <location>
        <position position="71"/>
    </location>
    <ligand>
        <name>S-adenosyl-L-methionine</name>
        <dbReference type="ChEBI" id="CHEBI:59789"/>
    </ligand>
</feature>
<name>A0A521BYP3_9BACT</name>
<evidence type="ECO:0000256" key="4">
    <source>
        <dbReference type="ARBA" id="ARBA00022842"/>
    </source>
</evidence>
<keyword evidence="11" id="KW-1185">Reference proteome</keyword>
<comment type="cofactor">
    <cofactor evidence="8">
        <name>S-adenosyl-L-methionine</name>
        <dbReference type="ChEBI" id="CHEBI:59789"/>
    </cofactor>
    <text evidence="8">Binds 1 S-adenosyl-L-methionine per subunit.</text>
</comment>
<dbReference type="EMBL" id="FXTM01000008">
    <property type="protein sequence ID" value="SMO51620.1"/>
    <property type="molecule type" value="Genomic_DNA"/>
</dbReference>
<dbReference type="SFLD" id="SFLDS00029">
    <property type="entry name" value="Radical_SAM"/>
    <property type="match status" value="1"/>
</dbReference>
<feature type="binding site" evidence="8">
    <location>
        <position position="39"/>
    </location>
    <ligand>
        <name>Mg(2+)</name>
        <dbReference type="ChEBI" id="CHEBI:18420"/>
    </ligand>
</feature>
<accession>A0A521BYP3</accession>
<reference evidence="10 11" key="1">
    <citation type="submission" date="2017-05" db="EMBL/GenBank/DDBJ databases">
        <authorList>
            <person name="Varghese N."/>
            <person name="Submissions S."/>
        </authorList>
    </citation>
    <scope>NUCLEOTIDE SEQUENCE [LARGE SCALE GENOMIC DNA]</scope>
    <source>
        <strain evidence="10 11">DSM 16304</strain>
    </source>
</reference>
<feature type="binding site" evidence="8">
    <location>
        <position position="30"/>
    </location>
    <ligand>
        <name>[4Fe-4S] cluster</name>
        <dbReference type="ChEBI" id="CHEBI:49883"/>
        <note>4Fe-4S-S-AdoMet</note>
    </ligand>
</feature>
<dbReference type="GO" id="GO:0008616">
    <property type="term" value="P:tRNA queuosine(34) biosynthetic process"/>
    <property type="evidence" value="ECO:0007669"/>
    <property type="project" value="UniProtKB-UniRule"/>
</dbReference>
<feature type="binding site" evidence="8">
    <location>
        <position position="69"/>
    </location>
    <ligand>
        <name>substrate</name>
    </ligand>
</feature>
<keyword evidence="6 8" id="KW-0411">Iron-sulfur</keyword>
<keyword evidence="4 8" id="KW-0460">Magnesium</keyword>
<comment type="pathway">
    <text evidence="8">Purine metabolism; 7-cyano-7-deazaguanine biosynthesis.</text>
</comment>
<protein>
    <recommendedName>
        <fullName evidence="8">7-carboxy-7-deazaguanine synthase</fullName>
        <shortName evidence="8">CDG synthase</shortName>
        <ecNumber evidence="8">4.3.99.3</ecNumber>
    </recommendedName>
    <alternativeName>
        <fullName evidence="8">Queuosine biosynthesis protein QueE</fullName>
    </alternativeName>
</protein>
<dbReference type="InterPro" id="IPR013785">
    <property type="entry name" value="Aldolase_TIM"/>
</dbReference>
<dbReference type="Pfam" id="PF04055">
    <property type="entry name" value="Radical_SAM"/>
    <property type="match status" value="1"/>
</dbReference>
<gene>
    <name evidence="8" type="primary">queE</name>
    <name evidence="10" type="ORF">SAMN06269117_10856</name>
</gene>
<evidence type="ECO:0000256" key="3">
    <source>
        <dbReference type="ARBA" id="ARBA00022723"/>
    </source>
</evidence>
<dbReference type="UniPathway" id="UPA00391"/>
<dbReference type="OrthoDB" id="9792276at2"/>
<comment type="caution">
    <text evidence="8">Lacks conserved residue(s) required for the propagation of feature annotation.</text>
</comment>
<dbReference type="InterPro" id="IPR007197">
    <property type="entry name" value="rSAM"/>
</dbReference>
<organism evidence="10 11">
    <name type="scientific">Balnearium lithotrophicum</name>
    <dbReference type="NCBI Taxonomy" id="223788"/>
    <lineage>
        <taxon>Bacteria</taxon>
        <taxon>Pseudomonadati</taxon>
        <taxon>Aquificota</taxon>
        <taxon>Aquificia</taxon>
        <taxon>Desulfurobacteriales</taxon>
        <taxon>Desulfurobacteriaceae</taxon>
        <taxon>Balnearium</taxon>
    </lineage>
</organism>
<evidence type="ECO:0000256" key="5">
    <source>
        <dbReference type="ARBA" id="ARBA00023004"/>
    </source>
</evidence>
<dbReference type="InterPro" id="IPR058240">
    <property type="entry name" value="rSAM_sf"/>
</dbReference>